<dbReference type="Gene3D" id="3.40.50.150">
    <property type="entry name" value="Vaccinia Virus protein VP39"/>
    <property type="match status" value="1"/>
</dbReference>
<evidence type="ECO:0000256" key="14">
    <source>
        <dbReference type="ARBA" id="ARBA00052954"/>
    </source>
</evidence>
<keyword evidence="3" id="KW-0949">S-adenosyl-L-methionine</keyword>
<comment type="catalytic activity">
    <reaction evidence="14">
        <text>myricetin + S-adenosyl-L-methionine = 7-O-methylmyricetin + S-adenosyl-L-homocysteine + H(+)</text>
        <dbReference type="Rhea" id="RHEA:74719"/>
        <dbReference type="ChEBI" id="CHEBI:15378"/>
        <dbReference type="ChEBI" id="CHEBI:57856"/>
        <dbReference type="ChEBI" id="CHEBI:58395"/>
        <dbReference type="ChEBI" id="CHEBI:59789"/>
        <dbReference type="ChEBI" id="CHEBI:194065"/>
    </reaction>
    <physiologicalReaction direction="left-to-right" evidence="14">
        <dbReference type="Rhea" id="RHEA:74720"/>
    </physiologicalReaction>
</comment>
<reference evidence="30" key="1">
    <citation type="journal article" date="2014" name="Nat. Commun.">
        <title>The tobacco genome sequence and its comparison with those of tomato and potato.</title>
        <authorList>
            <person name="Sierro N."/>
            <person name="Battey J.N."/>
            <person name="Ouadi S."/>
            <person name="Bakaher N."/>
            <person name="Bovet L."/>
            <person name="Willig A."/>
            <person name="Goepfert S."/>
            <person name="Peitsch M.C."/>
            <person name="Ivanov N.V."/>
        </authorList>
    </citation>
    <scope>NUCLEOTIDE SEQUENCE [LARGE SCALE GENOMIC DNA]</scope>
</reference>
<dbReference type="InterPro" id="IPR036388">
    <property type="entry name" value="WH-like_DNA-bd_sf"/>
</dbReference>
<dbReference type="Pfam" id="PF08100">
    <property type="entry name" value="Dimerisation"/>
    <property type="match status" value="1"/>
</dbReference>
<evidence type="ECO:0000256" key="15">
    <source>
        <dbReference type="ARBA" id="ARBA00066353"/>
    </source>
</evidence>
<comment type="catalytic activity">
    <reaction evidence="9">
        <text>kaempferide + S-adenosyl-L-methionine = 7,4'-O-dimethylkaempferol + S-adenosyl-L-homocysteine + H(+)</text>
        <dbReference type="Rhea" id="RHEA:74775"/>
        <dbReference type="ChEBI" id="CHEBI:15378"/>
        <dbReference type="ChEBI" id="CHEBI:57856"/>
        <dbReference type="ChEBI" id="CHEBI:58925"/>
        <dbReference type="ChEBI" id="CHEBI:59789"/>
        <dbReference type="ChEBI" id="CHEBI:194067"/>
    </reaction>
    <physiologicalReaction direction="left-to-right" evidence="9">
        <dbReference type="Rhea" id="RHEA:74776"/>
    </physiologicalReaction>
</comment>
<dbReference type="InterPro" id="IPR016461">
    <property type="entry name" value="COMT-like"/>
</dbReference>
<keyword evidence="2" id="KW-0808">Transferase</keyword>
<keyword evidence="1" id="KW-0489">Methyltransferase</keyword>
<evidence type="ECO:0000256" key="1">
    <source>
        <dbReference type="ARBA" id="ARBA00022603"/>
    </source>
</evidence>
<dbReference type="SUPFAM" id="SSF46785">
    <property type="entry name" value="Winged helix' DNA-binding domain"/>
    <property type="match status" value="1"/>
</dbReference>
<keyword evidence="30" id="KW-1185">Reference proteome</keyword>
<dbReference type="PIRSF" id="PIRSF005739">
    <property type="entry name" value="O-mtase"/>
    <property type="match status" value="1"/>
</dbReference>
<dbReference type="GO" id="GO:0033803">
    <property type="term" value="F:kaempferol 4'-O-methyltransferase activity"/>
    <property type="evidence" value="ECO:0007669"/>
    <property type="project" value="UniProtKB-EC"/>
</dbReference>
<evidence type="ECO:0000256" key="21">
    <source>
        <dbReference type="ARBA" id="ARBA00077867"/>
    </source>
</evidence>
<evidence type="ECO:0000256" key="5">
    <source>
        <dbReference type="ARBA" id="ARBA00034481"/>
    </source>
</evidence>
<dbReference type="GO" id="GO:0030757">
    <property type="term" value="F:3-methylquercitin 7-O-methyltransferase activity"/>
    <property type="evidence" value="ECO:0007669"/>
    <property type="project" value="UniProtKB-EC"/>
</dbReference>
<feature type="domain" description="O-methyltransferase dimerisation" evidence="29">
    <location>
        <begin position="17"/>
        <end position="101"/>
    </location>
</feature>
<dbReference type="SUPFAM" id="SSF53335">
    <property type="entry name" value="S-adenosyl-L-methionine-dependent methyltransferases"/>
    <property type="match status" value="1"/>
</dbReference>
<accession>A0A1S4DR20</accession>
<evidence type="ECO:0000256" key="22">
    <source>
        <dbReference type="ARBA" id="ARBA00079780"/>
    </source>
</evidence>
<evidence type="ECO:0000256" key="23">
    <source>
        <dbReference type="ARBA" id="ARBA00081209"/>
    </source>
</evidence>
<dbReference type="RefSeq" id="XP_016515870.1">
    <property type="nucleotide sequence ID" value="XM_016660384.1"/>
</dbReference>
<evidence type="ECO:0000256" key="17">
    <source>
        <dbReference type="ARBA" id="ARBA00071832"/>
    </source>
</evidence>
<comment type="similarity">
    <text evidence="5">Belongs to the class I-like SAM-binding methyltransferase superfamily. Cation-independent O-methyltransferase family. COMT subfamily.</text>
</comment>
<evidence type="ECO:0000256" key="26">
    <source>
        <dbReference type="ARBA" id="ARBA00082343"/>
    </source>
</evidence>
<evidence type="ECO:0000256" key="9">
    <source>
        <dbReference type="ARBA" id="ARBA00050947"/>
    </source>
</evidence>
<evidence type="ECO:0000256" key="7">
    <source>
        <dbReference type="ARBA" id="ARBA00050798"/>
    </source>
</evidence>
<sequence>MSVMSSSELLQAQAQTWNHIFDFTNSSAVRCAVQLGIPDVLYKHGKPMCLSDLLSQLPLHPSKVSSMPILLRLLVHSGFLNQHEKDHYYYSLTPASRLLVRNEPLNIRSLLLINHEPFLQKAWFELSSWFQNDFPTAFHTAHGKSFWDYFTEKPRQGSDFNDAMASDSRLIADVFVKECKHVFEGLESLVDVGGGTGTVATVIAKANPTIKCIVFDLPRVVADLKGSGNLEFVGGSMFDEIPHVNAILLKCILHDWSDEDCVKILKKCKESIPSRDKGGKVIIIDIVMEDPTQSDEFVRAQHSMDLLMMILFAAKERTKKEWQKLFTEAGFTECKITPSLGLRSLIEIYP</sequence>
<dbReference type="GO" id="GO:0008171">
    <property type="term" value="F:O-methyltransferase activity"/>
    <property type="evidence" value="ECO:0000318"/>
    <property type="project" value="GO_Central"/>
</dbReference>
<comment type="catalytic activity">
    <reaction evidence="10">
        <text>3',4',5'-O-trimethylmyricetin + S-adenosyl-L-methionine = 7,3',4',5'-O-tetramethylmyricetin + S-adenosyl-L-homocysteine</text>
        <dbReference type="Rhea" id="RHEA:74739"/>
        <dbReference type="ChEBI" id="CHEBI:57856"/>
        <dbReference type="ChEBI" id="CHEBI:59789"/>
        <dbReference type="ChEBI" id="CHEBI:194070"/>
        <dbReference type="ChEBI" id="CHEBI:194071"/>
    </reaction>
    <physiologicalReaction direction="left-to-right" evidence="10">
        <dbReference type="Rhea" id="RHEA:74740"/>
    </physiologicalReaction>
</comment>
<comment type="pathway">
    <text evidence="4">Flavonoid metabolism.</text>
</comment>
<reference evidence="31" key="2">
    <citation type="submission" date="2025-08" db="UniProtKB">
        <authorList>
            <consortium name="RefSeq"/>
        </authorList>
    </citation>
    <scope>IDENTIFICATION</scope>
    <source>
        <tissue evidence="31">Leaf</tissue>
    </source>
</reference>
<dbReference type="KEGG" id="nta:107832519"/>
<dbReference type="GeneID" id="107832519"/>
<evidence type="ECO:0000256" key="10">
    <source>
        <dbReference type="ARBA" id="ARBA00051617"/>
    </source>
</evidence>
<evidence type="ECO:0000313" key="30">
    <source>
        <dbReference type="Proteomes" id="UP000790787"/>
    </source>
</evidence>
<evidence type="ECO:0000256" key="18">
    <source>
        <dbReference type="ARBA" id="ARBA00075037"/>
    </source>
</evidence>
<dbReference type="OrthoDB" id="1606438at2759"/>
<evidence type="ECO:0000256" key="2">
    <source>
        <dbReference type="ARBA" id="ARBA00022679"/>
    </source>
</evidence>
<proteinExistence type="inferred from homology"/>
<dbReference type="PANTHER" id="PTHR11746">
    <property type="entry name" value="O-METHYLTRANSFERASE"/>
    <property type="match status" value="1"/>
</dbReference>
<name>A0A1S4DR20_TOBAC</name>
<dbReference type="SMR" id="A0A1S4DR20"/>
<evidence type="ECO:0000256" key="16">
    <source>
        <dbReference type="ARBA" id="ARBA00066892"/>
    </source>
</evidence>
<evidence type="ECO:0000256" key="8">
    <source>
        <dbReference type="ARBA" id="ARBA00050865"/>
    </source>
</evidence>
<dbReference type="RefSeq" id="XP_016515870.1">
    <property type="nucleotide sequence ID" value="XM_016660384.2"/>
</dbReference>
<feature type="domain" description="O-methyltransferase C-terminal" evidence="28">
    <location>
        <begin position="123"/>
        <end position="331"/>
    </location>
</feature>
<organism evidence="30 31">
    <name type="scientific">Nicotiana tabacum</name>
    <name type="common">Common tobacco</name>
    <dbReference type="NCBI Taxonomy" id="4097"/>
    <lineage>
        <taxon>Eukaryota</taxon>
        <taxon>Viridiplantae</taxon>
        <taxon>Streptophyta</taxon>
        <taxon>Embryophyta</taxon>
        <taxon>Tracheophyta</taxon>
        <taxon>Spermatophyta</taxon>
        <taxon>Magnoliopsida</taxon>
        <taxon>eudicotyledons</taxon>
        <taxon>Gunneridae</taxon>
        <taxon>Pentapetalae</taxon>
        <taxon>asterids</taxon>
        <taxon>lamiids</taxon>
        <taxon>Solanales</taxon>
        <taxon>Solanaceae</taxon>
        <taxon>Nicotianoideae</taxon>
        <taxon>Nicotianeae</taxon>
        <taxon>Nicotiana</taxon>
    </lineage>
</organism>
<dbReference type="Gene3D" id="1.10.10.10">
    <property type="entry name" value="Winged helix-like DNA-binding domain superfamily/Winged helix DNA-binding domain"/>
    <property type="match status" value="1"/>
</dbReference>
<evidence type="ECO:0000259" key="29">
    <source>
        <dbReference type="Pfam" id="PF08100"/>
    </source>
</evidence>
<evidence type="ECO:0000256" key="24">
    <source>
        <dbReference type="ARBA" id="ARBA00081707"/>
    </source>
</evidence>
<evidence type="ECO:0000256" key="13">
    <source>
        <dbReference type="ARBA" id="ARBA00052645"/>
    </source>
</evidence>
<dbReference type="OMA" id="FTECKIT"/>
<evidence type="ECO:0000256" key="6">
    <source>
        <dbReference type="ARBA" id="ARBA00050300"/>
    </source>
</evidence>
<evidence type="ECO:0000256" key="12">
    <source>
        <dbReference type="ARBA" id="ARBA00052350"/>
    </source>
</evidence>
<evidence type="ECO:0000256" key="3">
    <source>
        <dbReference type="ARBA" id="ARBA00022691"/>
    </source>
</evidence>
<dbReference type="GO" id="GO:0032259">
    <property type="term" value="P:methylation"/>
    <property type="evidence" value="ECO:0000318"/>
    <property type="project" value="GO_Central"/>
</dbReference>
<dbReference type="PROSITE" id="PS51683">
    <property type="entry name" value="SAM_OMT_II"/>
    <property type="match status" value="1"/>
</dbReference>
<comment type="catalytic activity">
    <reaction evidence="7">
        <text>3',4',5,7-tetrahydroxy-3-methoxyflavone + S-adenosyl-L-methionine = 3',4',5-trihydroxy-3,7-dimethoxyflavone + S-adenosyl-L-homocysteine + H(+)</text>
        <dbReference type="Rhea" id="RHEA:16181"/>
        <dbReference type="ChEBI" id="CHEBI:15378"/>
        <dbReference type="ChEBI" id="CHEBI:57856"/>
        <dbReference type="ChEBI" id="CHEBI:57928"/>
        <dbReference type="ChEBI" id="CHEBI:59789"/>
        <dbReference type="ChEBI" id="CHEBI:77710"/>
        <dbReference type="EC" id="2.1.1.82"/>
    </reaction>
    <physiologicalReaction direction="left-to-right" evidence="7">
        <dbReference type="Rhea" id="RHEA:16182"/>
    </physiologicalReaction>
</comment>
<dbReference type="PaxDb" id="4097-A0A1S4DR20"/>
<evidence type="ECO:0000256" key="20">
    <source>
        <dbReference type="ARBA" id="ARBA00077083"/>
    </source>
</evidence>
<dbReference type="GO" id="GO:0009813">
    <property type="term" value="P:flavonoid biosynthetic process"/>
    <property type="evidence" value="ECO:0007669"/>
    <property type="project" value="UniProtKB-ARBA"/>
</dbReference>
<dbReference type="FunFam" id="1.10.10.10:FF:000213">
    <property type="entry name" value="Coniferyl alcohol 9-O-methyltransferase"/>
    <property type="match status" value="1"/>
</dbReference>
<feature type="active site" description="Proton acceptor" evidence="27">
    <location>
        <position position="254"/>
    </location>
</feature>
<comment type="catalytic activity">
    <reaction evidence="13">
        <text>kaempferol + S-adenosyl-L-methionine = kaempferide + S-adenosyl-L-homocysteine + H(+)</text>
        <dbReference type="Rhea" id="RHEA:15105"/>
        <dbReference type="ChEBI" id="CHEBI:15378"/>
        <dbReference type="ChEBI" id="CHEBI:57856"/>
        <dbReference type="ChEBI" id="CHEBI:58573"/>
        <dbReference type="ChEBI" id="CHEBI:58925"/>
        <dbReference type="ChEBI" id="CHEBI:59789"/>
        <dbReference type="EC" id="2.1.1.155"/>
    </reaction>
    <physiologicalReaction direction="left-to-right" evidence="13">
        <dbReference type="Rhea" id="RHEA:15106"/>
    </physiologicalReaction>
</comment>
<evidence type="ECO:0000259" key="28">
    <source>
        <dbReference type="Pfam" id="PF00891"/>
    </source>
</evidence>
<dbReference type="InterPro" id="IPR012967">
    <property type="entry name" value="COMT_dimerisation"/>
</dbReference>
<comment type="catalytic activity">
    <reaction evidence="12">
        <text>rhamnetin + S-adenosyl-L-methionine = 7,4'-O-dimethylquercetin + S-adenosyl-L-homocysteine + H(+)</text>
        <dbReference type="Rhea" id="RHEA:74731"/>
        <dbReference type="ChEBI" id="CHEBI:15378"/>
        <dbReference type="ChEBI" id="CHEBI:57856"/>
        <dbReference type="ChEBI" id="CHEBI:59789"/>
        <dbReference type="ChEBI" id="CHEBI:192706"/>
        <dbReference type="ChEBI" id="CHEBI:194068"/>
    </reaction>
    <physiologicalReaction direction="left-to-right" evidence="12">
        <dbReference type="Rhea" id="RHEA:74732"/>
    </physiologicalReaction>
</comment>
<dbReference type="GO" id="GO:0046983">
    <property type="term" value="F:protein dimerization activity"/>
    <property type="evidence" value="ECO:0007669"/>
    <property type="project" value="InterPro"/>
</dbReference>
<dbReference type="CDD" id="cd02440">
    <property type="entry name" value="AdoMet_MTases"/>
    <property type="match status" value="1"/>
</dbReference>
<gene>
    <name evidence="31" type="primary">LOC107832519</name>
</gene>
<dbReference type="AlphaFoldDB" id="A0A1S4DR20"/>
<dbReference type="Proteomes" id="UP000790787">
    <property type="component" value="Chromosome 11"/>
</dbReference>
<dbReference type="Pfam" id="PF00891">
    <property type="entry name" value="Methyltransf_2"/>
    <property type="match status" value="1"/>
</dbReference>
<evidence type="ECO:0000313" key="31">
    <source>
        <dbReference type="RefSeq" id="XP_016515870.1"/>
    </source>
</evidence>
<evidence type="ECO:0000256" key="11">
    <source>
        <dbReference type="ARBA" id="ARBA00051832"/>
    </source>
</evidence>
<dbReference type="InterPro" id="IPR036390">
    <property type="entry name" value="WH_DNA-bd_sf"/>
</dbReference>
<comment type="catalytic activity">
    <reaction evidence="6">
        <text>syringetin + S-adenosyl-L-methionine = 7,3',5'-O-trimethylmyricetin + S-adenosyl-L-homocysteine + H(+)</text>
        <dbReference type="Rhea" id="RHEA:74735"/>
        <dbReference type="ChEBI" id="CHEBI:15378"/>
        <dbReference type="ChEBI" id="CHEBI:57856"/>
        <dbReference type="ChEBI" id="CHEBI:58412"/>
        <dbReference type="ChEBI" id="CHEBI:59789"/>
        <dbReference type="ChEBI" id="CHEBI:194069"/>
    </reaction>
    <physiologicalReaction direction="left-to-right" evidence="6">
        <dbReference type="Rhea" id="RHEA:74736"/>
    </physiologicalReaction>
</comment>
<dbReference type="InterPro" id="IPR029063">
    <property type="entry name" value="SAM-dependent_MTases_sf"/>
</dbReference>
<dbReference type="STRING" id="4097.A0A1S4DR20"/>
<evidence type="ECO:0000256" key="25">
    <source>
        <dbReference type="ARBA" id="ARBA00081857"/>
    </source>
</evidence>
<dbReference type="EC" id="2.1.1.155" evidence="15"/>
<protein>
    <recommendedName>
        <fullName evidence="17">Myricetin 7/4'-O-methyltransferase 2</fullName>
        <ecNumber evidence="15">2.1.1.155</ecNumber>
        <ecNumber evidence="16">2.1.1.82</ecNumber>
    </recommendedName>
    <alternativeName>
        <fullName evidence="19">3',4',5'-trimethyl myricetin 7-O-methyltransferase</fullName>
    </alternativeName>
    <alternativeName>
        <fullName evidence="21">3',5'-dimethyl myricetin 7-O-methyltransferase</fullName>
    </alternativeName>
    <alternativeName>
        <fullName evidence="24">3'-methyl quercetin 4'-O-methyltransferase</fullName>
    </alternativeName>
    <alternativeName>
        <fullName evidence="23">3-methyl quercetin 7-O-methyltransferase</fullName>
    </alternativeName>
    <alternativeName>
        <fullName evidence="25">4'-methyl kaempferol 7-O-methyltransferase</fullName>
    </alternativeName>
    <alternativeName>
        <fullName evidence="26">7-methyl quercetin 4'-O-methyltransferase</fullName>
    </alternativeName>
    <alternativeName>
        <fullName evidence="22">Kaempferol 4'-O-methyltransferase</fullName>
    </alternativeName>
    <alternativeName>
        <fullName evidence="18">Myricetin 7-O-methyltransferase</fullName>
    </alternativeName>
    <alternativeName>
        <fullName evidence="20">Quercetin 7-O-methyltransferase</fullName>
    </alternativeName>
</protein>
<evidence type="ECO:0000256" key="27">
    <source>
        <dbReference type="PIRSR" id="PIRSR005739-1"/>
    </source>
</evidence>
<dbReference type="EC" id="2.1.1.82" evidence="16"/>
<evidence type="ECO:0000256" key="4">
    <source>
        <dbReference type="ARBA" id="ARBA00034479"/>
    </source>
</evidence>
<comment type="catalytic activity">
    <reaction evidence="8">
        <text>isorhamnetin + S-adenosyl-L-methionine = 3',4'-O-dimethylquercetin + S-adenosyl-L-homocysteine + 2 H(+)</text>
        <dbReference type="Rhea" id="RHEA:74723"/>
        <dbReference type="ChEBI" id="CHEBI:15378"/>
        <dbReference type="ChEBI" id="CHEBI:57856"/>
        <dbReference type="ChEBI" id="CHEBI:59789"/>
        <dbReference type="ChEBI" id="CHEBI:144055"/>
        <dbReference type="ChEBI" id="CHEBI:194064"/>
    </reaction>
    <physiologicalReaction direction="left-to-right" evidence="8">
        <dbReference type="Rhea" id="RHEA:74724"/>
    </physiologicalReaction>
</comment>
<evidence type="ECO:0000256" key="19">
    <source>
        <dbReference type="ARBA" id="ARBA00076529"/>
    </source>
</evidence>
<dbReference type="FunFam" id="3.40.50.150:FF:000057">
    <property type="entry name" value="O-methyltransferase ZRP4"/>
    <property type="match status" value="1"/>
</dbReference>
<comment type="catalytic activity">
    <reaction evidence="11">
        <text>quercetin + S-adenosyl-L-methionine = rhamnetin + S-adenosyl-L-homocysteine + H(+)</text>
        <dbReference type="Rhea" id="RHEA:73115"/>
        <dbReference type="ChEBI" id="CHEBI:15378"/>
        <dbReference type="ChEBI" id="CHEBI:57694"/>
        <dbReference type="ChEBI" id="CHEBI:57856"/>
        <dbReference type="ChEBI" id="CHEBI:59789"/>
        <dbReference type="ChEBI" id="CHEBI:192706"/>
    </reaction>
    <physiologicalReaction direction="left-to-right" evidence="11">
        <dbReference type="Rhea" id="RHEA:73116"/>
    </physiologicalReaction>
</comment>
<dbReference type="GO" id="GO:0008757">
    <property type="term" value="F:S-adenosylmethionine-dependent methyltransferase activity"/>
    <property type="evidence" value="ECO:0000318"/>
    <property type="project" value="GO_Central"/>
</dbReference>
<dbReference type="InterPro" id="IPR001077">
    <property type="entry name" value="COMT_C"/>
</dbReference>